<evidence type="ECO:0000313" key="2">
    <source>
        <dbReference type="Proteomes" id="UP000308600"/>
    </source>
</evidence>
<dbReference type="EMBL" id="ML208279">
    <property type="protein sequence ID" value="TFK73012.1"/>
    <property type="molecule type" value="Genomic_DNA"/>
</dbReference>
<reference evidence="1 2" key="1">
    <citation type="journal article" date="2019" name="Nat. Ecol. Evol.">
        <title>Megaphylogeny resolves global patterns of mushroom evolution.</title>
        <authorList>
            <person name="Varga T."/>
            <person name="Krizsan K."/>
            <person name="Foldi C."/>
            <person name="Dima B."/>
            <person name="Sanchez-Garcia M."/>
            <person name="Sanchez-Ramirez S."/>
            <person name="Szollosi G.J."/>
            <person name="Szarkandi J.G."/>
            <person name="Papp V."/>
            <person name="Albert L."/>
            <person name="Andreopoulos W."/>
            <person name="Angelini C."/>
            <person name="Antonin V."/>
            <person name="Barry K.W."/>
            <person name="Bougher N.L."/>
            <person name="Buchanan P."/>
            <person name="Buyck B."/>
            <person name="Bense V."/>
            <person name="Catcheside P."/>
            <person name="Chovatia M."/>
            <person name="Cooper J."/>
            <person name="Damon W."/>
            <person name="Desjardin D."/>
            <person name="Finy P."/>
            <person name="Geml J."/>
            <person name="Haridas S."/>
            <person name="Hughes K."/>
            <person name="Justo A."/>
            <person name="Karasinski D."/>
            <person name="Kautmanova I."/>
            <person name="Kiss B."/>
            <person name="Kocsube S."/>
            <person name="Kotiranta H."/>
            <person name="LaButti K.M."/>
            <person name="Lechner B.E."/>
            <person name="Liimatainen K."/>
            <person name="Lipzen A."/>
            <person name="Lukacs Z."/>
            <person name="Mihaltcheva S."/>
            <person name="Morgado L.N."/>
            <person name="Niskanen T."/>
            <person name="Noordeloos M.E."/>
            <person name="Ohm R.A."/>
            <person name="Ortiz-Santana B."/>
            <person name="Ovrebo C."/>
            <person name="Racz N."/>
            <person name="Riley R."/>
            <person name="Savchenko A."/>
            <person name="Shiryaev A."/>
            <person name="Soop K."/>
            <person name="Spirin V."/>
            <person name="Szebenyi C."/>
            <person name="Tomsovsky M."/>
            <person name="Tulloss R.E."/>
            <person name="Uehling J."/>
            <person name="Grigoriev I.V."/>
            <person name="Vagvolgyi C."/>
            <person name="Papp T."/>
            <person name="Martin F.M."/>
            <person name="Miettinen O."/>
            <person name="Hibbett D.S."/>
            <person name="Nagy L.G."/>
        </authorList>
    </citation>
    <scope>NUCLEOTIDE SEQUENCE [LARGE SCALE GENOMIC DNA]</scope>
    <source>
        <strain evidence="1 2">NL-1719</strain>
    </source>
</reference>
<dbReference type="Proteomes" id="UP000308600">
    <property type="component" value="Unassembled WGS sequence"/>
</dbReference>
<proteinExistence type="predicted"/>
<name>A0ACD3B7Q8_9AGAR</name>
<gene>
    <name evidence="1" type="ORF">BDN72DRAFT_762300</name>
</gene>
<sequence length="495" mass="54433">MSTHSGHAQKPSTSTVSTRKRRGDEERGSEATIDPSRRDAELDTLLTGGWDRFTRKGKKNIGVLPSFKAFMTSSWLMSFIVFIPVAWVGHYLKWNSQVVFLFCFLAVVPLEHVCDFGGEQMALYCGKDLGDLITVTLNNAVEAALAIILLIKCELKLLQSTVLGVVILHLLLVPGVAFMAGGARQLTQELHPHLTQLNHTLLTIGVLSLLLPAAFFAGIDSIPVTAEPIVARREEAAALIPVSDASKAVFLGMSRGIAIMLLAVYVASRIYLHNPPGEDNILALHPLAPQELIEHEKKLASAEPEVNQYVCIVVLIFTIGILATTAEFLVETVEFVREEDSISEEWFGLVLLPFVSFAADGFVAGLIFIGALWKWVTNKPLPISTVARARAIDLSIQFTLFWMPALVLLGWWSNKPLTLLFDFFEVACLLGATFLVNYVTADSKTNWAEGFAMVAFYFMIALTAWYYTGQAEIKTLSQCQSVFQALASPEAVAEH</sequence>
<organism evidence="1 2">
    <name type="scientific">Pluteus cervinus</name>
    <dbReference type="NCBI Taxonomy" id="181527"/>
    <lineage>
        <taxon>Eukaryota</taxon>
        <taxon>Fungi</taxon>
        <taxon>Dikarya</taxon>
        <taxon>Basidiomycota</taxon>
        <taxon>Agaricomycotina</taxon>
        <taxon>Agaricomycetes</taxon>
        <taxon>Agaricomycetidae</taxon>
        <taxon>Agaricales</taxon>
        <taxon>Pluteineae</taxon>
        <taxon>Pluteaceae</taxon>
        <taxon>Pluteus</taxon>
    </lineage>
</organism>
<keyword evidence="2" id="KW-1185">Reference proteome</keyword>
<accession>A0ACD3B7Q8</accession>
<protein>
    <submittedName>
        <fullName evidence="1">Uncharacterized protein</fullName>
    </submittedName>
</protein>
<evidence type="ECO:0000313" key="1">
    <source>
        <dbReference type="EMBL" id="TFK73012.1"/>
    </source>
</evidence>